<evidence type="ECO:0000256" key="6">
    <source>
        <dbReference type="ARBA" id="ARBA00048372"/>
    </source>
</evidence>
<feature type="compositionally biased region" description="Basic and acidic residues" evidence="7">
    <location>
        <begin position="972"/>
        <end position="989"/>
    </location>
</feature>
<accession>A0ABD3LZM9</accession>
<feature type="compositionally biased region" description="Gly residues" evidence="7">
    <location>
        <begin position="990"/>
        <end position="999"/>
    </location>
</feature>
<dbReference type="InterPro" id="IPR010167">
    <property type="entry name" value="NH2A_AcTrfase"/>
</dbReference>
<dbReference type="GO" id="GO:0140085">
    <property type="term" value="F:L-amino-acid N-acetyltransferase activity"/>
    <property type="evidence" value="ECO:0007669"/>
    <property type="project" value="UniProtKB-ARBA"/>
</dbReference>
<keyword evidence="10" id="KW-1185">Reference proteome</keyword>
<feature type="compositionally biased region" description="Low complexity" evidence="7">
    <location>
        <begin position="1033"/>
        <end position="1043"/>
    </location>
</feature>
<keyword evidence="4" id="KW-0808">Transferase</keyword>
<dbReference type="PROSITE" id="PS51186">
    <property type="entry name" value="GNAT"/>
    <property type="match status" value="1"/>
</dbReference>
<feature type="compositionally biased region" description="Low complexity" evidence="7">
    <location>
        <begin position="132"/>
        <end position="141"/>
    </location>
</feature>
<evidence type="ECO:0000256" key="2">
    <source>
        <dbReference type="ARBA" id="ARBA00009145"/>
    </source>
</evidence>
<dbReference type="HAMAP" id="MF_01105">
    <property type="entry name" value="N_acetyl_glu_synth"/>
    <property type="match status" value="1"/>
</dbReference>
<feature type="compositionally biased region" description="Acidic residues" evidence="7">
    <location>
        <begin position="22"/>
        <end position="38"/>
    </location>
</feature>
<comment type="catalytic activity">
    <reaction evidence="6">
        <text>L-glutamate + acetyl-CoA = N-acetyl-L-glutamate + CoA + H(+)</text>
        <dbReference type="Rhea" id="RHEA:24292"/>
        <dbReference type="ChEBI" id="CHEBI:15378"/>
        <dbReference type="ChEBI" id="CHEBI:29985"/>
        <dbReference type="ChEBI" id="CHEBI:44337"/>
        <dbReference type="ChEBI" id="CHEBI:57287"/>
        <dbReference type="ChEBI" id="CHEBI:57288"/>
        <dbReference type="EC" id="2.3.1.1"/>
    </reaction>
</comment>
<feature type="region of interest" description="Disordered" evidence="7">
    <location>
        <begin position="1320"/>
        <end position="1350"/>
    </location>
</feature>
<evidence type="ECO:0000313" key="10">
    <source>
        <dbReference type="Proteomes" id="UP001530293"/>
    </source>
</evidence>
<evidence type="ECO:0000256" key="5">
    <source>
        <dbReference type="ARBA" id="ARBA00023315"/>
    </source>
</evidence>
<comment type="pathway">
    <text evidence="1">Amino-acid biosynthesis; L-arginine biosynthesis; N(2)-acetyl-L-ornithine from L-glutamate: step 1/4.</text>
</comment>
<keyword evidence="5" id="KW-0012">Acyltransferase</keyword>
<dbReference type="Gene3D" id="3.40.630.30">
    <property type="match status" value="1"/>
</dbReference>
<comment type="similarity">
    <text evidence="2">Belongs to the acetyltransferase family. ArgA subfamily.</text>
</comment>
<feature type="compositionally biased region" description="Low complexity" evidence="7">
    <location>
        <begin position="55"/>
        <end position="66"/>
    </location>
</feature>
<name>A0ABD3LZM9_9STRA</name>
<gene>
    <name evidence="9" type="ORF">ACHAWU_003881</name>
</gene>
<feature type="compositionally biased region" description="Basic residues" evidence="7">
    <location>
        <begin position="951"/>
        <end position="960"/>
    </location>
</feature>
<feature type="region of interest" description="Disordered" evidence="7">
    <location>
        <begin position="381"/>
        <end position="420"/>
    </location>
</feature>
<evidence type="ECO:0000259" key="8">
    <source>
        <dbReference type="PROSITE" id="PS51186"/>
    </source>
</evidence>
<feature type="compositionally biased region" description="Polar residues" evidence="7">
    <location>
        <begin position="95"/>
        <end position="111"/>
    </location>
</feature>
<dbReference type="Proteomes" id="UP001530293">
    <property type="component" value="Unassembled WGS sequence"/>
</dbReference>
<dbReference type="Pfam" id="PF00583">
    <property type="entry name" value="Acetyltransf_1"/>
    <property type="match status" value="1"/>
</dbReference>
<dbReference type="CDD" id="cd04301">
    <property type="entry name" value="NAT_SF"/>
    <property type="match status" value="1"/>
</dbReference>
<feature type="domain" description="N-acetyltransferase" evidence="8">
    <location>
        <begin position="1601"/>
        <end position="1739"/>
    </location>
</feature>
<dbReference type="Pfam" id="PF00696">
    <property type="entry name" value="AA_kinase"/>
    <property type="match status" value="1"/>
</dbReference>
<dbReference type="SUPFAM" id="SSF55729">
    <property type="entry name" value="Acyl-CoA N-acyltransferases (Nat)"/>
    <property type="match status" value="1"/>
</dbReference>
<evidence type="ECO:0000256" key="1">
    <source>
        <dbReference type="ARBA" id="ARBA00004925"/>
    </source>
</evidence>
<comment type="caution">
    <text evidence="9">The sequence shown here is derived from an EMBL/GenBank/DDBJ whole genome shotgun (WGS) entry which is preliminary data.</text>
</comment>
<dbReference type="EC" id="2.3.1.1" evidence="3"/>
<feature type="region of interest" description="Disordered" evidence="7">
    <location>
        <begin position="476"/>
        <end position="495"/>
    </location>
</feature>
<feature type="region of interest" description="Disordered" evidence="7">
    <location>
        <begin position="22"/>
        <end position="164"/>
    </location>
</feature>
<reference evidence="9 10" key="1">
    <citation type="submission" date="2024-10" db="EMBL/GenBank/DDBJ databases">
        <title>Updated reference genomes for cyclostephanoid diatoms.</title>
        <authorList>
            <person name="Roberts W.R."/>
            <person name="Alverson A.J."/>
        </authorList>
    </citation>
    <scope>NUCLEOTIDE SEQUENCE [LARGE SCALE GENOMIC DNA]</scope>
    <source>
        <strain evidence="9 10">AJA232-27</strain>
    </source>
</reference>
<evidence type="ECO:0000313" key="9">
    <source>
        <dbReference type="EMBL" id="KAL3757219.1"/>
    </source>
</evidence>
<dbReference type="InterPro" id="IPR000182">
    <property type="entry name" value="GNAT_dom"/>
</dbReference>
<feature type="compositionally biased region" description="Basic residues" evidence="7">
    <location>
        <begin position="392"/>
        <end position="405"/>
    </location>
</feature>
<dbReference type="NCBIfam" id="TIGR01890">
    <property type="entry name" value="N-Ac-Glu-synth"/>
    <property type="match status" value="1"/>
</dbReference>
<evidence type="ECO:0000256" key="4">
    <source>
        <dbReference type="ARBA" id="ARBA00022679"/>
    </source>
</evidence>
<dbReference type="Gene3D" id="3.40.1160.10">
    <property type="entry name" value="Acetylglutamate kinase-like"/>
    <property type="match status" value="1"/>
</dbReference>
<sequence length="1762" mass="195291">MDQAQNGGKKIQHIRYLCSLDTADDDDEQEANATDEDTATFPSVGYDDDETNNTSLLSSSWQQQQQPPMHRYYRPTTRTIRSRQSSNNDSSSNNTGLTRLVLSTKQHTSVLSPKREGKRKGLQRDLRPRGRATANNDATCTTEEEEEAFKEKQQQHSPPKEKMEKKINDNICFYQYTEDDEEFDAAEIIYGSMSLSSTLEEDDNNDENGGGGENAVMGRQFSLFYEEEDEEEDDGMGSGGCIMDLIGVGGRKIVNEGSSGETSSQRRMRQRQEQLQNLGRNGWHRALTEMVVDISPPSSIAGIHPPAINTNTKNNWADAPSATLDRLAVTHILQNVQQTKDEYSAIHDEYMHLLKEIECLEKDRVQLELLFYGAVEDAEEERKRNSNGGSLRRSRSNSRHQKRPNPTKENVNNDNGDEYNDDSKLIAYQTFRTSLNRIVRSCRKVDDDILKAPMPVTWLVEDILPLMVTDSYDGGIEQSNIDKKSSNTVSTKNKSKSKRQIFQSFSSSNAEEEPFEDRLRNFRGDGIALLIADQQYRISLVEKCCSQLLPMKKRGYGIGSQSFSSTGSSFSQLSSYAPPVTCSSSVTNVSIDPTAIDMLTLMKLKSGGDEADQVEVKATFDDEEEEDDPSAAILIDEGGTYLTHCAITGGWGTTKAPQEERTAVSSYFLKFDNGEIFHGGGVRNSLPSNLVSRLVREGREPATIKYLSTGPLFPMEGGGLGGGGAGAGFNTGNNRCYYAEFDDGECWWGTNNDEILDKIFMDMDVHRVAFGSSSGVVADAAAGDAPCSTTVGKSLSFVVIGKDGSVKWKNVPRGLQNILMLQDSTNTAGAKEVGMEVSTSLRVTSDEDDNDAAAPCEVSLGMDGTYFIRFLDGTVDYVLPSFVADIFDTLEGYGKQIRNVALHVDTYDCLIRYSNRGDSRRSSSSSKQNLHRLFPQLPWTPITEESIANHNHKRHQHYTHQLRMTPGFGTEGFRDAIRGSQEYIKHRGDGSAGAGSGRRGGGRRGGDVSSSGVNEKKLPESSSTQSTHDLPKQQKQQQQQQPQKQPPQAIPFPKLTPGRRRNYRPPHVIQQLKQSSQLVMNSYEDEDDDELYEEIKNSKDYCDEDEDVVNGHCLENFRDGKERARYINVIQERNLAGGQQQQQRGGGSGGVWEDSNREGGDRGSLPSSTERTTMGVIDSDDDYSSGSMNFRDGKTRMASNFYKDNAFKIGDMTTDGDDNDNVGSSAAFSKLFRDASASSTSSSEGAATGGGGPFVKMFRGSASYIANHRGTTVVCHIPGELLEWEGFPGLMDDIALTWLLGMKIVLVGGCRHQIDMRLDNDHDDENGDEQVTAKRGGDYTNNADEEEREGKKPFGGAVMMSSIRVTDEDTLRVVKEEAGFVRFEIERRLAKSLRLHGGLVKGSESLVGNVVSGNFYSAQPFGVVDGVDYCWTGFPRKIEIERIRQVHETNDIVLLTSLGVSPSGEIFNVNSEFLAATVAGALSASKIIYFNVHGTSFQNKLTEKPVQNLRVSDAKNLLAHYKMRIHPKGFALVDLDRDSPQQSALHTPGSMETLIKVGYSMVALEKGVKRAHILAPENGALVQELYTRDGCGTLISRDIYEGIRRADVNDVSGIYELIDPLVRSGTLVERPKSTLEKEILSYYVYTRDELIVATGQLKRFEGGFAEIGCLVVSKDYRRGGRGDAMLGYLERLSLQSGASKVFVLSTQTMEWFVERGFKEVPVESLPPSRQAMYNKKRKSKIYMKEIDGDRDLDAAELWWSNK</sequence>
<dbReference type="InterPro" id="IPR001048">
    <property type="entry name" value="Asp/Glu/Uridylate_kinase"/>
</dbReference>
<evidence type="ECO:0000256" key="7">
    <source>
        <dbReference type="SAM" id="MobiDB-lite"/>
    </source>
</evidence>
<dbReference type="PANTHER" id="PTHR30602">
    <property type="entry name" value="AMINO-ACID ACETYLTRANSFERASE"/>
    <property type="match status" value="1"/>
</dbReference>
<feature type="compositionally biased region" description="Basic and acidic residues" evidence="7">
    <location>
        <begin position="149"/>
        <end position="164"/>
    </location>
</feature>
<protein>
    <recommendedName>
        <fullName evidence="3">amino-acid N-acetyltransferase</fullName>
        <ecNumber evidence="3">2.3.1.1</ecNumber>
    </recommendedName>
</protein>
<feature type="region of interest" description="Disordered" evidence="7">
    <location>
        <begin position="951"/>
        <end position="1062"/>
    </location>
</feature>
<feature type="compositionally biased region" description="Low complexity" evidence="7">
    <location>
        <begin position="85"/>
        <end position="94"/>
    </location>
</feature>
<evidence type="ECO:0000256" key="3">
    <source>
        <dbReference type="ARBA" id="ARBA00012697"/>
    </source>
</evidence>
<organism evidence="9 10">
    <name type="scientific">Discostella pseudostelligera</name>
    <dbReference type="NCBI Taxonomy" id="259834"/>
    <lineage>
        <taxon>Eukaryota</taxon>
        <taxon>Sar</taxon>
        <taxon>Stramenopiles</taxon>
        <taxon>Ochrophyta</taxon>
        <taxon>Bacillariophyta</taxon>
        <taxon>Coscinodiscophyceae</taxon>
        <taxon>Thalassiosirophycidae</taxon>
        <taxon>Stephanodiscales</taxon>
        <taxon>Stephanodiscaceae</taxon>
        <taxon>Discostella</taxon>
    </lineage>
</organism>
<dbReference type="InterPro" id="IPR036393">
    <property type="entry name" value="AceGlu_kinase-like_sf"/>
</dbReference>
<dbReference type="PANTHER" id="PTHR30602:SF12">
    <property type="entry name" value="AMINO-ACID ACETYLTRANSFERASE NAGS1, CHLOROPLASTIC-RELATED"/>
    <property type="match status" value="1"/>
</dbReference>
<proteinExistence type="inferred from homology"/>
<dbReference type="InterPro" id="IPR016181">
    <property type="entry name" value="Acyl_CoA_acyltransferase"/>
</dbReference>
<dbReference type="SUPFAM" id="SSF53633">
    <property type="entry name" value="Carbamate kinase-like"/>
    <property type="match status" value="1"/>
</dbReference>
<dbReference type="EMBL" id="JALLBG020000270">
    <property type="protein sequence ID" value="KAL3757219.1"/>
    <property type="molecule type" value="Genomic_DNA"/>
</dbReference>
<feature type="region of interest" description="Disordered" evidence="7">
    <location>
        <begin position="1134"/>
        <end position="1190"/>
    </location>
</feature>